<proteinExistence type="predicted"/>
<dbReference type="EMBL" id="CP119078">
    <property type="protein sequence ID" value="WED44315.1"/>
    <property type="molecule type" value="Genomic_DNA"/>
</dbReference>
<protein>
    <recommendedName>
        <fullName evidence="3">Cofactor-independent phosphoglycerate mutase</fullName>
    </recommendedName>
</protein>
<evidence type="ECO:0000313" key="1">
    <source>
        <dbReference type="EMBL" id="WED44315.1"/>
    </source>
</evidence>
<evidence type="ECO:0008006" key="3">
    <source>
        <dbReference type="Google" id="ProtNLM"/>
    </source>
</evidence>
<reference evidence="1 2" key="1">
    <citation type="submission" date="2023-02" db="EMBL/GenBank/DDBJ databases">
        <title>Genome Sequence of L. cardiaca H63T.</title>
        <authorList>
            <person name="Lopez A.E."/>
            <person name="Cianciotto N.P."/>
        </authorList>
    </citation>
    <scope>NUCLEOTIDE SEQUENCE [LARGE SCALE GENOMIC DNA]</scope>
    <source>
        <strain evidence="1 2">H63</strain>
    </source>
</reference>
<accession>A0ABY8AUF8</accession>
<dbReference type="Proteomes" id="UP001222087">
    <property type="component" value="Chromosome"/>
</dbReference>
<keyword evidence="2" id="KW-1185">Reference proteome</keyword>
<dbReference type="RefSeq" id="WP_275090132.1">
    <property type="nucleotide sequence ID" value="NZ_CP119078.1"/>
</dbReference>
<name>A0ABY8AUF8_9GAMM</name>
<gene>
    <name evidence="1" type="ORF">PXX05_05885</name>
</gene>
<sequence length="270" mass="31493">MQIVVNDLTQPLSDSKPLFNHGSYYTNVLGCMGFDASNPPIADLLRIYYKLEGNWLVASPIHWEATHNDAMITATDSNLVLSEEESRLLFADVAEFLSLYNIDAFYHDPYTWLLKIDNKPTISSQSVYAMLHQSLMPALNKLDKELFWQRLITELQMFLSSHPLNIKRQHQLPINGLWFWGEGEFKPKSNKKLITDDEVLLGLIPKIAQISPLSSSFTFDKNSMIFIKYPQRIDISSLKEKTQKYTVHWYWNNLAYSKQPARWWSRLWRS</sequence>
<organism evidence="1 2">
    <name type="scientific">Legionella cardiaca</name>
    <dbReference type="NCBI Taxonomy" id="1071983"/>
    <lineage>
        <taxon>Bacteria</taxon>
        <taxon>Pseudomonadati</taxon>
        <taxon>Pseudomonadota</taxon>
        <taxon>Gammaproteobacteria</taxon>
        <taxon>Legionellales</taxon>
        <taxon>Legionellaceae</taxon>
        <taxon>Legionella</taxon>
    </lineage>
</organism>
<evidence type="ECO:0000313" key="2">
    <source>
        <dbReference type="Proteomes" id="UP001222087"/>
    </source>
</evidence>